<dbReference type="AlphaFoldDB" id="A0A2P6N6T6"/>
<dbReference type="InParanoid" id="A0A2P6N6T6"/>
<accession>A0A2P6N6T6</accession>
<evidence type="ECO:0000313" key="1">
    <source>
        <dbReference type="EMBL" id="PRP79647.1"/>
    </source>
</evidence>
<keyword evidence="2" id="KW-1185">Reference proteome</keyword>
<reference evidence="1 2" key="1">
    <citation type="journal article" date="2018" name="Genome Biol. Evol.">
        <title>Multiple Roots of Fruiting Body Formation in Amoebozoa.</title>
        <authorList>
            <person name="Hillmann F."/>
            <person name="Forbes G."/>
            <person name="Novohradska S."/>
            <person name="Ferling I."/>
            <person name="Riege K."/>
            <person name="Groth M."/>
            <person name="Westermann M."/>
            <person name="Marz M."/>
            <person name="Spaller T."/>
            <person name="Winckler T."/>
            <person name="Schaap P."/>
            <person name="Glockner G."/>
        </authorList>
    </citation>
    <scope>NUCLEOTIDE SEQUENCE [LARGE SCALE GENOMIC DNA]</scope>
    <source>
        <strain evidence="1 2">Jena</strain>
    </source>
</reference>
<name>A0A2P6N6T6_9EUKA</name>
<sequence>MYFPNTHYKTDLEYVHGAPTRWLCDVTLRGESLTLSFVCEYVGGNSIRGGYDRENDRLIYDDPSKRLPQGHDDQVIAHCREITLGYHTTVDRGDDAMQNGVPKALYEFSGDQPTTADLMTSASYQSYIALKLMHPEATETTMGSYLYLGPHRVGELFELASLIVLGRKAIRQGVLYNLLYNTPCTVKDGKIDPVVRRTQHQVFYKMQPRSLSCIRTTKSTAG</sequence>
<proteinExistence type="predicted"/>
<evidence type="ECO:0000313" key="2">
    <source>
        <dbReference type="Proteomes" id="UP000241769"/>
    </source>
</evidence>
<dbReference type="EMBL" id="MDYQ01000176">
    <property type="protein sequence ID" value="PRP79647.1"/>
    <property type="molecule type" value="Genomic_DNA"/>
</dbReference>
<protein>
    <submittedName>
        <fullName evidence="1">Uncharacterized protein</fullName>
    </submittedName>
</protein>
<organism evidence="1 2">
    <name type="scientific">Planoprotostelium fungivorum</name>
    <dbReference type="NCBI Taxonomy" id="1890364"/>
    <lineage>
        <taxon>Eukaryota</taxon>
        <taxon>Amoebozoa</taxon>
        <taxon>Evosea</taxon>
        <taxon>Variosea</taxon>
        <taxon>Cavosteliida</taxon>
        <taxon>Cavosteliaceae</taxon>
        <taxon>Planoprotostelium</taxon>
    </lineage>
</organism>
<dbReference type="Proteomes" id="UP000241769">
    <property type="component" value="Unassembled WGS sequence"/>
</dbReference>
<comment type="caution">
    <text evidence="1">The sequence shown here is derived from an EMBL/GenBank/DDBJ whole genome shotgun (WGS) entry which is preliminary data.</text>
</comment>
<gene>
    <name evidence="1" type="ORF">PROFUN_10547</name>
</gene>